<dbReference type="RefSeq" id="WP_132576069.1">
    <property type="nucleotide sequence ID" value="NZ_CBCSGL010000046.1"/>
</dbReference>
<organism evidence="1 2">
    <name type="scientific">Roseateles saccharophilus</name>
    <name type="common">Pseudomonas saccharophila</name>
    <dbReference type="NCBI Taxonomy" id="304"/>
    <lineage>
        <taxon>Bacteria</taxon>
        <taxon>Pseudomonadati</taxon>
        <taxon>Pseudomonadota</taxon>
        <taxon>Betaproteobacteria</taxon>
        <taxon>Burkholderiales</taxon>
        <taxon>Sphaerotilaceae</taxon>
        <taxon>Roseateles</taxon>
    </lineage>
</organism>
<evidence type="ECO:0000313" key="2">
    <source>
        <dbReference type="Proteomes" id="UP000295110"/>
    </source>
</evidence>
<evidence type="ECO:0000313" key="1">
    <source>
        <dbReference type="EMBL" id="TCU88369.1"/>
    </source>
</evidence>
<comment type="caution">
    <text evidence="1">The sequence shown here is derived from an EMBL/GenBank/DDBJ whole genome shotgun (WGS) entry which is preliminary data.</text>
</comment>
<keyword evidence="2" id="KW-1185">Reference proteome</keyword>
<name>A0A4R3UHF3_ROSSA</name>
<dbReference type="AlphaFoldDB" id="A0A4R3UHF3"/>
<dbReference type="EMBL" id="SMBU01000040">
    <property type="protein sequence ID" value="TCU88369.1"/>
    <property type="molecule type" value="Genomic_DNA"/>
</dbReference>
<protein>
    <submittedName>
        <fullName evidence="1">Uncharacterized protein</fullName>
    </submittedName>
</protein>
<accession>A0A4R3UHF3</accession>
<gene>
    <name evidence="1" type="ORF">EV671_104040</name>
</gene>
<proteinExistence type="predicted"/>
<dbReference type="Proteomes" id="UP000295110">
    <property type="component" value="Unassembled WGS sequence"/>
</dbReference>
<reference evidence="1 2" key="1">
    <citation type="submission" date="2019-03" db="EMBL/GenBank/DDBJ databases">
        <title>Genomic Encyclopedia of Type Strains, Phase IV (KMG-IV): sequencing the most valuable type-strain genomes for metagenomic binning, comparative biology and taxonomic classification.</title>
        <authorList>
            <person name="Goeker M."/>
        </authorList>
    </citation>
    <scope>NUCLEOTIDE SEQUENCE [LARGE SCALE GENOMIC DNA]</scope>
    <source>
        <strain evidence="1 2">DSM 654</strain>
    </source>
</reference>
<sequence>MVNRSDEAAGTAAVLRVDVELDGQHSTYWVGSAGFAYPGSGPASAAAFYLNAGQLLSDLRKIDALDSPTEGTLIDRVSRIGQMVAAEPGLEAAIGFHNHSGETGLVTIICAGLRRPPEPK</sequence>